<sequence length="140" mass="15672">MMRRSRQFFVLPILAAALVLDGCNVARITLNTPITMNDVTFIEPGRTHLSDVIAKLGAPDSMTDSDNGVVVTYRFLDMRYSRVNLGWLAKPWSPVDPDLIFSRLGLGVDAFQVLCDSGFVVQHRSFLRHLAGPQFTPYPF</sequence>
<accession>A0A1W1I3V6</accession>
<reference evidence="1 2" key="1">
    <citation type="submission" date="2017-03" db="EMBL/GenBank/DDBJ databases">
        <authorList>
            <person name="Afonso C.L."/>
            <person name="Miller P.J."/>
            <person name="Scott M.A."/>
            <person name="Spackman E."/>
            <person name="Goraichik I."/>
            <person name="Dimitrov K.M."/>
            <person name="Suarez D.L."/>
            <person name="Swayne D.E."/>
        </authorList>
    </citation>
    <scope>NUCLEOTIDE SEQUENCE [LARGE SCALE GENOMIC DNA]</scope>
    <source>
        <strain evidence="1">Genome sequencing of Nitrospira japonica strain NJ11</strain>
    </source>
</reference>
<organism evidence="1 2">
    <name type="scientific">Nitrospira japonica</name>
    <dbReference type="NCBI Taxonomy" id="1325564"/>
    <lineage>
        <taxon>Bacteria</taxon>
        <taxon>Pseudomonadati</taxon>
        <taxon>Nitrospirota</taxon>
        <taxon>Nitrospiria</taxon>
        <taxon>Nitrospirales</taxon>
        <taxon>Nitrospiraceae</taxon>
        <taxon>Nitrospira</taxon>
    </lineage>
</organism>
<dbReference type="OrthoDB" id="9785716at2"/>
<dbReference type="STRING" id="1325564.NSJP_1377"/>
<evidence type="ECO:0000313" key="1">
    <source>
        <dbReference type="EMBL" id="SLM47549.1"/>
    </source>
</evidence>
<name>A0A1W1I3V6_9BACT</name>
<proteinExistence type="predicted"/>
<evidence type="ECO:0000313" key="2">
    <source>
        <dbReference type="Proteomes" id="UP000192042"/>
    </source>
</evidence>
<dbReference type="EMBL" id="LT828648">
    <property type="protein sequence ID" value="SLM47549.1"/>
    <property type="molecule type" value="Genomic_DNA"/>
</dbReference>
<dbReference type="AlphaFoldDB" id="A0A1W1I3V6"/>
<dbReference type="RefSeq" id="WP_155969936.1">
    <property type="nucleotide sequence ID" value="NZ_LT828648.1"/>
</dbReference>
<dbReference type="KEGG" id="nja:NSJP_1377"/>
<dbReference type="Proteomes" id="UP000192042">
    <property type="component" value="Chromosome I"/>
</dbReference>
<protein>
    <submittedName>
        <fullName evidence="1">Uncharacterized protein</fullName>
    </submittedName>
</protein>
<keyword evidence="2" id="KW-1185">Reference proteome</keyword>
<gene>
    <name evidence="1" type="ORF">NSJP_1377</name>
</gene>